<dbReference type="EMBL" id="CM046398">
    <property type="protein sequence ID" value="KAI8531794.1"/>
    <property type="molecule type" value="Genomic_DNA"/>
</dbReference>
<gene>
    <name evidence="1" type="ORF">RHMOL_Rhmol11G0163300</name>
</gene>
<name>A0ACC0LT49_RHOML</name>
<dbReference type="Proteomes" id="UP001062846">
    <property type="component" value="Chromosome 11"/>
</dbReference>
<sequence length="59" mass="6575">MSKQTKDMALNLVDRYPHLATLHSGNSSAFSSALARIAKNESAFSSGSHLNFWQRMIYS</sequence>
<evidence type="ECO:0000313" key="1">
    <source>
        <dbReference type="EMBL" id="KAI8531794.1"/>
    </source>
</evidence>
<comment type="caution">
    <text evidence="1">The sequence shown here is derived from an EMBL/GenBank/DDBJ whole genome shotgun (WGS) entry which is preliminary data.</text>
</comment>
<evidence type="ECO:0000313" key="2">
    <source>
        <dbReference type="Proteomes" id="UP001062846"/>
    </source>
</evidence>
<organism evidence="1 2">
    <name type="scientific">Rhododendron molle</name>
    <name type="common">Chinese azalea</name>
    <name type="synonym">Azalea mollis</name>
    <dbReference type="NCBI Taxonomy" id="49168"/>
    <lineage>
        <taxon>Eukaryota</taxon>
        <taxon>Viridiplantae</taxon>
        <taxon>Streptophyta</taxon>
        <taxon>Embryophyta</taxon>
        <taxon>Tracheophyta</taxon>
        <taxon>Spermatophyta</taxon>
        <taxon>Magnoliopsida</taxon>
        <taxon>eudicotyledons</taxon>
        <taxon>Gunneridae</taxon>
        <taxon>Pentapetalae</taxon>
        <taxon>asterids</taxon>
        <taxon>Ericales</taxon>
        <taxon>Ericaceae</taxon>
        <taxon>Ericoideae</taxon>
        <taxon>Rhodoreae</taxon>
        <taxon>Rhododendron</taxon>
    </lineage>
</organism>
<keyword evidence="2" id="KW-1185">Reference proteome</keyword>
<reference evidence="1" key="1">
    <citation type="submission" date="2022-02" db="EMBL/GenBank/DDBJ databases">
        <title>Plant Genome Project.</title>
        <authorList>
            <person name="Zhang R.-G."/>
        </authorList>
    </citation>
    <scope>NUCLEOTIDE SEQUENCE</scope>
    <source>
        <strain evidence="1">AT1</strain>
    </source>
</reference>
<accession>A0ACC0LT49</accession>
<protein>
    <submittedName>
        <fullName evidence="1">Uncharacterized protein</fullName>
    </submittedName>
</protein>
<proteinExistence type="predicted"/>